<evidence type="ECO:0000313" key="2">
    <source>
        <dbReference type="Proteomes" id="UP000481643"/>
    </source>
</evidence>
<dbReference type="EMBL" id="WBVX01000002">
    <property type="protein sequence ID" value="KAB2689687.1"/>
    <property type="molecule type" value="Genomic_DNA"/>
</dbReference>
<accession>A0A6L3YVW4</accession>
<proteinExistence type="predicted"/>
<dbReference type="Proteomes" id="UP000481643">
    <property type="component" value="Unassembled WGS sequence"/>
</dbReference>
<organism evidence="1 2">
    <name type="scientific">Brucella tritici</name>
    <dbReference type="NCBI Taxonomy" id="94626"/>
    <lineage>
        <taxon>Bacteria</taxon>
        <taxon>Pseudomonadati</taxon>
        <taxon>Pseudomonadota</taxon>
        <taxon>Alphaproteobacteria</taxon>
        <taxon>Hyphomicrobiales</taxon>
        <taxon>Brucellaceae</taxon>
        <taxon>Brucella/Ochrobactrum group</taxon>
        <taxon>Brucella</taxon>
    </lineage>
</organism>
<comment type="caution">
    <text evidence="1">The sequence shown here is derived from an EMBL/GenBank/DDBJ whole genome shotgun (WGS) entry which is preliminary data.</text>
</comment>
<gene>
    <name evidence="1" type="ORF">F9L08_03240</name>
</gene>
<protein>
    <submittedName>
        <fullName evidence="1">Uncharacterized protein</fullName>
    </submittedName>
</protein>
<dbReference type="AlphaFoldDB" id="A0A6L3YVW4"/>
<evidence type="ECO:0000313" key="1">
    <source>
        <dbReference type="EMBL" id="KAB2689687.1"/>
    </source>
</evidence>
<sequence>MGERLTHYDDVWTPKLVGEVLVDAAKWSIASAGRTGPADDRNGILEKLDPENVIPSRKRMLSPARVSLLEKAIHWPTIYLKGNDGAARVLQLWLRCKCTRYRFGNAVDDKGWSRATAYRLRDKALSTISQGLDRDEIEVPRR</sequence>
<reference evidence="1 2" key="1">
    <citation type="submission" date="2019-09" db="EMBL/GenBank/DDBJ databases">
        <title>Taxonomic organization of the family Brucellaceae based on a phylogenomic approach.</title>
        <authorList>
            <person name="Leclercq S."/>
            <person name="Cloeckaert A."/>
            <person name="Zygmunt M.S."/>
        </authorList>
    </citation>
    <scope>NUCLEOTIDE SEQUENCE [LARGE SCALE GENOMIC DNA]</scope>
    <source>
        <strain evidence="1 2">WS1830</strain>
    </source>
</reference>
<name>A0A6L3YVW4_9HYPH</name>